<gene>
    <name evidence="3" type="primary">CEX1</name>
</gene>
<dbReference type="AlphaFoldDB" id="V5G4W4"/>
<feature type="domain" description="EF-hand" evidence="2">
    <location>
        <begin position="54"/>
        <end position="77"/>
    </location>
</feature>
<name>V5G4W4_ANOGL</name>
<feature type="domain" description="EF-hand" evidence="2">
    <location>
        <begin position="135"/>
        <end position="170"/>
    </location>
</feature>
<reference evidence="3" key="1">
    <citation type="submission" date="2013-07" db="EMBL/GenBank/DDBJ databases">
        <title>Midgut Transcriptome Profiling of Anoplphora glabripennis, a Lignocellulose Degrading, Wood-Boring Cerambycid.</title>
        <authorList>
            <person name="Scully E.D."/>
            <person name="Hoover K."/>
            <person name="Carlson J.E."/>
            <person name="Tien M."/>
            <person name="Geib S.M."/>
        </authorList>
    </citation>
    <scope>NUCLEOTIDE SEQUENCE</scope>
</reference>
<dbReference type="InterPro" id="IPR011992">
    <property type="entry name" value="EF-hand-dom_pair"/>
</dbReference>
<feature type="non-terminal residue" evidence="3">
    <location>
        <position position="1"/>
    </location>
</feature>
<protein>
    <submittedName>
        <fullName evidence="3">Calexcitin-1</fullName>
    </submittedName>
</protein>
<proteinExistence type="predicted"/>
<dbReference type="InterPro" id="IPR002048">
    <property type="entry name" value="EF_hand_dom"/>
</dbReference>
<evidence type="ECO:0000313" key="3">
    <source>
        <dbReference type="EMBL" id="JAB65085.1"/>
    </source>
</evidence>
<keyword evidence="1" id="KW-0106">Calcium</keyword>
<dbReference type="CDD" id="cd00051">
    <property type="entry name" value="EFh"/>
    <property type="match status" value="1"/>
</dbReference>
<dbReference type="OrthoDB" id="9974725at2759"/>
<dbReference type="EMBL" id="GALX01003381">
    <property type="protein sequence ID" value="JAB65085.1"/>
    <property type="molecule type" value="Transcribed_RNA"/>
</dbReference>
<dbReference type="GO" id="GO:0005509">
    <property type="term" value="F:calcium ion binding"/>
    <property type="evidence" value="ECO:0007669"/>
    <property type="project" value="InterPro"/>
</dbReference>
<dbReference type="SUPFAM" id="SSF47473">
    <property type="entry name" value="EF-hand"/>
    <property type="match status" value="1"/>
</dbReference>
<dbReference type="Pfam" id="PF13202">
    <property type="entry name" value="EF-hand_5"/>
    <property type="match status" value="3"/>
</dbReference>
<evidence type="ECO:0000259" key="2">
    <source>
        <dbReference type="PROSITE" id="PS50222"/>
    </source>
</evidence>
<accession>V5G4W4</accession>
<sequence length="219" mass="25131">LPCCSRACLRSSNLPKTNPHLTIRCFIGIKGPLRNMPISDFRKKKLLYVFNVFFDVNQSGTIDRKDFELAIEKICSLRGWASGSDQYKKTFDSMIKIWEGLKQRADANKDGQVSVEEWASMWDEYSKNPENALEWQTLYLRFMFDLEDASGDGSIDVNEFTSVCSCYGLEASECKEAFQKMAQGKAEVNYDQFVALWKQFFTSENPSDPGNYIFGKTKF</sequence>
<organism evidence="3">
    <name type="scientific">Anoplophora glabripennis</name>
    <name type="common">Asian longhorn beetle</name>
    <name type="synonym">Anoplophora nobilis</name>
    <dbReference type="NCBI Taxonomy" id="217634"/>
    <lineage>
        <taxon>Eukaryota</taxon>
        <taxon>Metazoa</taxon>
        <taxon>Ecdysozoa</taxon>
        <taxon>Arthropoda</taxon>
        <taxon>Hexapoda</taxon>
        <taxon>Insecta</taxon>
        <taxon>Pterygota</taxon>
        <taxon>Neoptera</taxon>
        <taxon>Endopterygota</taxon>
        <taxon>Coleoptera</taxon>
        <taxon>Polyphaga</taxon>
        <taxon>Cucujiformia</taxon>
        <taxon>Chrysomeloidea</taxon>
        <taxon>Cerambycidae</taxon>
        <taxon>Lamiinae</taxon>
        <taxon>Lamiini</taxon>
        <taxon>Anoplophora</taxon>
    </lineage>
</organism>
<evidence type="ECO:0000256" key="1">
    <source>
        <dbReference type="ARBA" id="ARBA00022837"/>
    </source>
</evidence>
<dbReference type="PROSITE" id="PS00018">
    <property type="entry name" value="EF_HAND_1"/>
    <property type="match status" value="3"/>
</dbReference>
<dbReference type="PROSITE" id="PS50222">
    <property type="entry name" value="EF_HAND_2"/>
    <property type="match status" value="2"/>
</dbReference>
<dbReference type="Gene3D" id="1.10.238.10">
    <property type="entry name" value="EF-hand"/>
    <property type="match status" value="1"/>
</dbReference>
<dbReference type="InterPro" id="IPR018247">
    <property type="entry name" value="EF_Hand_1_Ca_BS"/>
</dbReference>